<keyword evidence="6" id="KW-0598">Phosphotransferase system</keyword>
<keyword evidence="4 9" id="KW-0762">Sugar transport</keyword>
<dbReference type="GO" id="GO:0016301">
    <property type="term" value="F:kinase activity"/>
    <property type="evidence" value="ECO:0007669"/>
    <property type="project" value="UniProtKB-KW"/>
</dbReference>
<evidence type="ECO:0000256" key="6">
    <source>
        <dbReference type="ARBA" id="ARBA00022683"/>
    </source>
</evidence>
<gene>
    <name evidence="10" type="ORF">CDL26_15525</name>
    <name evidence="9" type="ORF">O8D18_09625</name>
</gene>
<feature type="domain" description="PTS EIIB type-4" evidence="8">
    <location>
        <begin position="1"/>
        <end position="163"/>
    </location>
</feature>
<dbReference type="GO" id="GO:0008982">
    <property type="term" value="F:protein-N(PI)-phosphohistidine-sugar phosphotransferase activity"/>
    <property type="evidence" value="ECO:0007669"/>
    <property type="project" value="InterPro"/>
</dbReference>
<dbReference type="InterPro" id="IPR004720">
    <property type="entry name" value="PTS_IIB_sorbose-sp"/>
</dbReference>
<dbReference type="InterPro" id="IPR036667">
    <property type="entry name" value="PTS_IIB_sorbose-sp_sf"/>
</dbReference>
<comment type="subcellular location">
    <subcellularLocation>
        <location evidence="1">Cytoplasm</location>
    </subcellularLocation>
</comment>
<evidence type="ECO:0000256" key="1">
    <source>
        <dbReference type="ARBA" id="ARBA00004496"/>
    </source>
</evidence>
<evidence type="ECO:0000259" key="8">
    <source>
        <dbReference type="PROSITE" id="PS51101"/>
    </source>
</evidence>
<dbReference type="RefSeq" id="WP_101871528.1">
    <property type="nucleotide sequence ID" value="NZ_JAPZEC010000009.1"/>
</dbReference>
<accession>A0A2N5P284</accession>
<keyword evidence="3" id="KW-0963">Cytoplasm</keyword>
<evidence type="ECO:0000313" key="9">
    <source>
        <dbReference type="EMBL" id="MCZ7694295.1"/>
    </source>
</evidence>
<dbReference type="Pfam" id="PF03830">
    <property type="entry name" value="PTSIIB_sorb"/>
    <property type="match status" value="1"/>
</dbReference>
<evidence type="ECO:0000256" key="4">
    <source>
        <dbReference type="ARBA" id="ARBA00022597"/>
    </source>
</evidence>
<name>A0A2N5P284_MEDGN</name>
<comment type="caution">
    <text evidence="10">The sequence shown here is derived from an EMBL/GenBank/DDBJ whole genome shotgun (WGS) entry which is preliminary data.</text>
</comment>
<proteinExistence type="predicted"/>
<reference evidence="10 11" key="1">
    <citation type="journal article" date="2017" name="Genome Med.">
        <title>A novel Ruminococcus gnavus clade enriched in inflammatory bowel disease patients.</title>
        <authorList>
            <person name="Hall A.B."/>
            <person name="Yassour M."/>
            <person name="Sauk J."/>
            <person name="Garner A."/>
            <person name="Jiang X."/>
            <person name="Arthur T."/>
            <person name="Lagoudas G.K."/>
            <person name="Vatanen T."/>
            <person name="Fornelos N."/>
            <person name="Wilson R."/>
            <person name="Bertha M."/>
            <person name="Cohen M."/>
            <person name="Garber J."/>
            <person name="Khalili H."/>
            <person name="Gevers D."/>
            <person name="Ananthakrishnan A.N."/>
            <person name="Kugathasan S."/>
            <person name="Lander E.S."/>
            <person name="Blainey P."/>
            <person name="Vlamakis H."/>
            <person name="Xavier R.J."/>
            <person name="Huttenhower C."/>
        </authorList>
    </citation>
    <scope>NUCLEOTIDE SEQUENCE [LARGE SCALE GENOMIC DNA]</scope>
    <source>
        <strain evidence="10 11">RJX1124</strain>
    </source>
</reference>
<organism evidence="10 11">
    <name type="scientific">Mediterraneibacter gnavus</name>
    <name type="common">Ruminococcus gnavus</name>
    <dbReference type="NCBI Taxonomy" id="33038"/>
    <lineage>
        <taxon>Bacteria</taxon>
        <taxon>Bacillati</taxon>
        <taxon>Bacillota</taxon>
        <taxon>Clostridia</taxon>
        <taxon>Lachnospirales</taxon>
        <taxon>Lachnospiraceae</taxon>
        <taxon>Mediterraneibacter</taxon>
    </lineage>
</organism>
<dbReference type="Gene3D" id="3.40.35.10">
    <property type="entry name" value="Phosphotransferase system, sorbose subfamily IIB component"/>
    <property type="match status" value="1"/>
</dbReference>
<dbReference type="Proteomes" id="UP000234891">
    <property type="component" value="Unassembled WGS sequence"/>
</dbReference>
<evidence type="ECO:0000256" key="3">
    <source>
        <dbReference type="ARBA" id="ARBA00022490"/>
    </source>
</evidence>
<keyword evidence="5" id="KW-0808">Transferase</keyword>
<dbReference type="GO" id="GO:0009401">
    <property type="term" value="P:phosphoenolpyruvate-dependent sugar phosphotransferase system"/>
    <property type="evidence" value="ECO:0007669"/>
    <property type="project" value="UniProtKB-KW"/>
</dbReference>
<dbReference type="EMBL" id="JAPZED010000009">
    <property type="protein sequence ID" value="MCZ7694295.1"/>
    <property type="molecule type" value="Genomic_DNA"/>
</dbReference>
<dbReference type="EMBL" id="NIHS01000046">
    <property type="protein sequence ID" value="PLT69182.1"/>
    <property type="molecule type" value="Genomic_DNA"/>
</dbReference>
<dbReference type="SUPFAM" id="SSF52728">
    <property type="entry name" value="PTS IIb component"/>
    <property type="match status" value="1"/>
</dbReference>
<keyword evidence="7" id="KW-0418">Kinase</keyword>
<evidence type="ECO:0000313" key="10">
    <source>
        <dbReference type="EMBL" id="PLT69182.1"/>
    </source>
</evidence>
<protein>
    <submittedName>
        <fullName evidence="9">PTS sugar transporter subunit IIB</fullName>
    </submittedName>
</protein>
<evidence type="ECO:0000256" key="2">
    <source>
        <dbReference type="ARBA" id="ARBA00022448"/>
    </source>
</evidence>
<dbReference type="Proteomes" id="UP001148455">
    <property type="component" value="Unassembled WGS sequence"/>
</dbReference>
<evidence type="ECO:0000313" key="11">
    <source>
        <dbReference type="Proteomes" id="UP000234891"/>
    </source>
</evidence>
<keyword evidence="2" id="KW-0813">Transport</keyword>
<evidence type="ECO:0000256" key="5">
    <source>
        <dbReference type="ARBA" id="ARBA00022679"/>
    </source>
</evidence>
<sequence>MIKMMRIDDRLVHGQVAVVWSKYLGVNRIVVANDDIVKNEMQMMTVKMAVPSNIKAIIKNVEDAIKLLNDPRAAGLDIFLVVGNPKDAYRINEMVSGIPLINVGNSGRMGATAEEIQNKEQIDKNIYVDEQDKKYFRLLNESDTKVSIQSVPTDPEILLKDVL</sequence>
<dbReference type="GO" id="GO:0005737">
    <property type="term" value="C:cytoplasm"/>
    <property type="evidence" value="ECO:0007669"/>
    <property type="project" value="UniProtKB-SubCell"/>
</dbReference>
<reference evidence="9" key="2">
    <citation type="submission" date="2022-12" db="EMBL/GenBank/DDBJ databases">
        <title>Genome of R. gnavus strain RSHDN_123.</title>
        <authorList>
            <person name="Abdugheni R."/>
        </authorList>
    </citation>
    <scope>NUCLEOTIDE SEQUENCE</scope>
    <source>
        <strain evidence="9">RSHDN_123</strain>
    </source>
</reference>
<evidence type="ECO:0000256" key="7">
    <source>
        <dbReference type="ARBA" id="ARBA00022777"/>
    </source>
</evidence>
<dbReference type="PROSITE" id="PS51101">
    <property type="entry name" value="PTS_EIIB_TYPE_4"/>
    <property type="match status" value="1"/>
</dbReference>
<dbReference type="AlphaFoldDB" id="A0A2N5P284"/>